<evidence type="ECO:0000256" key="15">
    <source>
        <dbReference type="PROSITE-ProRule" id="PRU01032"/>
    </source>
</evidence>
<organism evidence="18 19">
    <name type="scientific">Recurvomyces mirabilis</name>
    <dbReference type="NCBI Taxonomy" id="574656"/>
    <lineage>
        <taxon>Eukaryota</taxon>
        <taxon>Fungi</taxon>
        <taxon>Dikarya</taxon>
        <taxon>Ascomycota</taxon>
        <taxon>Pezizomycotina</taxon>
        <taxon>Dothideomycetes</taxon>
        <taxon>Dothideomycetidae</taxon>
        <taxon>Mycosphaerellales</taxon>
        <taxon>Teratosphaeriaceae</taxon>
        <taxon>Recurvomyces</taxon>
    </lineage>
</organism>
<dbReference type="GO" id="GO:0004252">
    <property type="term" value="F:serine-type endopeptidase activity"/>
    <property type="evidence" value="ECO:0007669"/>
    <property type="project" value="UniProtKB-UniRule"/>
</dbReference>
<feature type="domain" description="Peptidase S53" evidence="17">
    <location>
        <begin position="212"/>
        <end position="614"/>
    </location>
</feature>
<dbReference type="CDD" id="cd11377">
    <property type="entry name" value="Pro-peptidase_S53"/>
    <property type="match status" value="1"/>
</dbReference>
<evidence type="ECO:0000313" key="18">
    <source>
        <dbReference type="EMBL" id="KAK3675723.1"/>
    </source>
</evidence>
<feature type="active site" description="Charge relay system" evidence="15">
    <location>
        <position position="292"/>
    </location>
</feature>
<protein>
    <recommendedName>
        <fullName evidence="4">tripeptidyl-peptidase II</fullName>
        <ecNumber evidence="4">3.4.14.10</ecNumber>
    </recommendedName>
</protein>
<dbReference type="EMBL" id="JAUTXT010000013">
    <property type="protein sequence ID" value="KAK3675723.1"/>
    <property type="molecule type" value="Genomic_DNA"/>
</dbReference>
<comment type="function">
    <text evidence="2">Secreted tripeptidyl-peptidase which degrades proteins at acidic pHs and is involved in virulence.</text>
</comment>
<comment type="cofactor">
    <cofactor evidence="15">
        <name>Ca(2+)</name>
        <dbReference type="ChEBI" id="CHEBI:29108"/>
    </cofactor>
    <text evidence="15">Binds 1 Ca(2+) ion per subunit.</text>
</comment>
<dbReference type="Pfam" id="PF09286">
    <property type="entry name" value="Pro-kuma_activ"/>
    <property type="match status" value="1"/>
</dbReference>
<evidence type="ECO:0000256" key="11">
    <source>
        <dbReference type="ARBA" id="ARBA00022837"/>
    </source>
</evidence>
<dbReference type="SUPFAM" id="SSF52743">
    <property type="entry name" value="Subtilisin-like"/>
    <property type="match status" value="1"/>
</dbReference>
<evidence type="ECO:0000256" key="6">
    <source>
        <dbReference type="ARBA" id="ARBA00022670"/>
    </source>
</evidence>
<keyword evidence="13" id="KW-0865">Zymogen</keyword>
<evidence type="ECO:0000256" key="12">
    <source>
        <dbReference type="ARBA" id="ARBA00023026"/>
    </source>
</evidence>
<feature type="active site" description="Charge relay system" evidence="15">
    <location>
        <position position="288"/>
    </location>
</feature>
<dbReference type="SMART" id="SM00944">
    <property type="entry name" value="Pro-kuma_activ"/>
    <property type="match status" value="1"/>
</dbReference>
<dbReference type="PANTHER" id="PTHR14218">
    <property type="entry name" value="PROTEASE S8 TRIPEPTIDYL PEPTIDASE I CLN2"/>
    <property type="match status" value="1"/>
</dbReference>
<comment type="caution">
    <text evidence="18">The sequence shown here is derived from an EMBL/GenBank/DDBJ whole genome shotgun (WGS) entry which is preliminary data.</text>
</comment>
<evidence type="ECO:0000256" key="5">
    <source>
        <dbReference type="ARBA" id="ARBA00022525"/>
    </source>
</evidence>
<evidence type="ECO:0000256" key="9">
    <source>
        <dbReference type="ARBA" id="ARBA00022801"/>
    </source>
</evidence>
<keyword evidence="10 15" id="KW-0720">Serine protease</keyword>
<keyword evidence="11 15" id="KW-0106">Calcium</keyword>
<dbReference type="GO" id="GO:0046872">
    <property type="term" value="F:metal ion binding"/>
    <property type="evidence" value="ECO:0007669"/>
    <property type="project" value="UniProtKB-UniRule"/>
</dbReference>
<keyword evidence="7 15" id="KW-0479">Metal-binding</keyword>
<dbReference type="InterPro" id="IPR000209">
    <property type="entry name" value="Peptidase_S8/S53_dom"/>
</dbReference>
<feature type="region of interest" description="Disordered" evidence="16">
    <location>
        <begin position="625"/>
        <end position="644"/>
    </location>
</feature>
<dbReference type="Proteomes" id="UP001274830">
    <property type="component" value="Unassembled WGS sequence"/>
</dbReference>
<evidence type="ECO:0000256" key="1">
    <source>
        <dbReference type="ARBA" id="ARBA00001910"/>
    </source>
</evidence>
<evidence type="ECO:0000256" key="2">
    <source>
        <dbReference type="ARBA" id="ARBA00002451"/>
    </source>
</evidence>
<dbReference type="GO" id="GO:0005576">
    <property type="term" value="C:extracellular region"/>
    <property type="evidence" value="ECO:0007669"/>
    <property type="project" value="UniProtKB-SubCell"/>
</dbReference>
<dbReference type="InterPro" id="IPR036852">
    <property type="entry name" value="Peptidase_S8/S53_dom_sf"/>
</dbReference>
<dbReference type="GO" id="GO:0008240">
    <property type="term" value="F:tripeptidyl-peptidase activity"/>
    <property type="evidence" value="ECO:0007669"/>
    <property type="project" value="UniProtKB-EC"/>
</dbReference>
<dbReference type="Pfam" id="PF00082">
    <property type="entry name" value="Peptidase_S8"/>
    <property type="match status" value="1"/>
</dbReference>
<dbReference type="InterPro" id="IPR015366">
    <property type="entry name" value="S53_propep"/>
</dbReference>
<evidence type="ECO:0000313" key="19">
    <source>
        <dbReference type="Proteomes" id="UP001274830"/>
    </source>
</evidence>
<evidence type="ECO:0000256" key="14">
    <source>
        <dbReference type="ARBA" id="ARBA00023180"/>
    </source>
</evidence>
<dbReference type="SUPFAM" id="SSF54897">
    <property type="entry name" value="Protease propeptides/inhibitors"/>
    <property type="match status" value="1"/>
</dbReference>
<feature type="binding site" evidence="15">
    <location>
        <position position="556"/>
    </location>
    <ligand>
        <name>Ca(2+)</name>
        <dbReference type="ChEBI" id="CHEBI:29108"/>
    </ligand>
</feature>
<evidence type="ECO:0000256" key="13">
    <source>
        <dbReference type="ARBA" id="ARBA00023145"/>
    </source>
</evidence>
<sequence>MGKLLPLIASALPAYAVVHESLNALPFGWSPSPVSVPDSTQLDLSVALQYQNLNTLEAKLAFVSTPGSPGYGKYIDLDQQNAIFGANQQSENGVMSWLQGAGISGASSEGGVVSFSTTVGQANELLNTTFGLYTNGAMTKLRTMEYSVPDHLGDAVDLITPTTFFGTTKSQRAIPVTETAAETVPSKRQEDPSCQTTITIPISKNRTKAYSVLTPTCLKELYNIGDYKVDVNSGSTIAFGSFLNESASYSDLAIFEQLFNIPSQNFTVKALINGGVDNQDPNTELDGEANLDVQNIIGLVDGLPVFEYITGGLAPIVPDLLEPNQSVASNEPYLEYYNYLLSQPNSNLPYVISNSYGDHENTVPERYAKRVCNQIGMMGLRGRTILESSGDEGVGAVCRDNADSMQPQFTPQFPGTCPYVTAIGGTQLVNPEQAWNASSGGFSFYFPTAWYQKAAVNTYLNDYISPGTKQYYSSNNYTDFAGRGFPDISAHSLYPDYLTVIGGIPQPNGGTSAASPVVAAIIALLNDARFRAGQPALGFVNPLLYSKAAGTSAINDITLGGAVGCAGVDLQNGLVIQGAGIIPYASWNATVGWDPVTGLGTPNFQNLKNLVLSVGGQKGGYGNAPWGGPWGSNPGNWGANGGGW</sequence>
<keyword evidence="19" id="KW-1185">Reference proteome</keyword>
<reference evidence="18" key="1">
    <citation type="submission" date="2023-07" db="EMBL/GenBank/DDBJ databases">
        <title>Black Yeasts Isolated from many extreme environments.</title>
        <authorList>
            <person name="Coleine C."/>
            <person name="Stajich J.E."/>
            <person name="Selbmann L."/>
        </authorList>
    </citation>
    <scope>NUCLEOTIDE SEQUENCE</scope>
    <source>
        <strain evidence="18">CCFEE 5485</strain>
    </source>
</reference>
<keyword evidence="8" id="KW-0732">Signal</keyword>
<feature type="binding site" evidence="15">
    <location>
        <position position="594"/>
    </location>
    <ligand>
        <name>Ca(2+)</name>
        <dbReference type="ChEBI" id="CHEBI:29108"/>
    </ligand>
</feature>
<dbReference type="AlphaFoldDB" id="A0AAE0WPU6"/>
<dbReference type="GO" id="GO:0006508">
    <property type="term" value="P:proteolysis"/>
    <property type="evidence" value="ECO:0007669"/>
    <property type="project" value="UniProtKB-KW"/>
</dbReference>
<feature type="binding site" evidence="15">
    <location>
        <position position="592"/>
    </location>
    <ligand>
        <name>Ca(2+)</name>
        <dbReference type="ChEBI" id="CHEBI:29108"/>
    </ligand>
</feature>
<keyword evidence="6 15" id="KW-0645">Protease</keyword>
<keyword evidence="12" id="KW-0843">Virulence</keyword>
<accession>A0AAE0WPU6</accession>
<proteinExistence type="predicted"/>
<evidence type="ECO:0000256" key="8">
    <source>
        <dbReference type="ARBA" id="ARBA00022729"/>
    </source>
</evidence>
<dbReference type="PROSITE" id="PS00138">
    <property type="entry name" value="SUBTILASE_SER"/>
    <property type="match status" value="1"/>
</dbReference>
<evidence type="ECO:0000256" key="4">
    <source>
        <dbReference type="ARBA" id="ARBA00012462"/>
    </source>
</evidence>
<keyword evidence="14" id="KW-0325">Glycoprotein</keyword>
<dbReference type="EC" id="3.4.14.10" evidence="4"/>
<name>A0AAE0WPU6_9PEZI</name>
<dbReference type="PROSITE" id="PS51695">
    <property type="entry name" value="SEDOLISIN"/>
    <property type="match status" value="1"/>
</dbReference>
<evidence type="ECO:0000256" key="3">
    <source>
        <dbReference type="ARBA" id="ARBA00004239"/>
    </source>
</evidence>
<evidence type="ECO:0000256" key="7">
    <source>
        <dbReference type="ARBA" id="ARBA00022723"/>
    </source>
</evidence>
<feature type="binding site" evidence="15">
    <location>
        <position position="557"/>
    </location>
    <ligand>
        <name>Ca(2+)</name>
        <dbReference type="ChEBI" id="CHEBI:29108"/>
    </ligand>
</feature>
<gene>
    <name evidence="18" type="ORF">LTR78_004364</name>
</gene>
<keyword evidence="9 15" id="KW-0378">Hydrolase</keyword>
<evidence type="ECO:0000259" key="17">
    <source>
        <dbReference type="PROSITE" id="PS51695"/>
    </source>
</evidence>
<dbReference type="InterPro" id="IPR030400">
    <property type="entry name" value="Sedolisin_dom"/>
</dbReference>
<dbReference type="InterPro" id="IPR050819">
    <property type="entry name" value="Tripeptidyl-peptidase_I"/>
</dbReference>
<evidence type="ECO:0000256" key="10">
    <source>
        <dbReference type="ARBA" id="ARBA00022825"/>
    </source>
</evidence>
<feature type="compositionally biased region" description="Low complexity" evidence="16">
    <location>
        <begin position="625"/>
        <end position="637"/>
    </location>
</feature>
<dbReference type="PANTHER" id="PTHR14218:SF34">
    <property type="entry name" value="TRIPEPTIDYL-PEPTIDASE SED4"/>
    <property type="match status" value="1"/>
</dbReference>
<dbReference type="FunFam" id="3.40.50.200:FF:000015">
    <property type="entry name" value="Tripeptidyl peptidase A"/>
    <property type="match status" value="1"/>
</dbReference>
<comment type="subcellular location">
    <subcellularLocation>
        <location evidence="3">Secreted</location>
        <location evidence="3">Extracellular space</location>
    </subcellularLocation>
</comment>
<feature type="active site" description="Charge relay system" evidence="15">
    <location>
        <position position="512"/>
    </location>
</feature>
<evidence type="ECO:0000256" key="16">
    <source>
        <dbReference type="SAM" id="MobiDB-lite"/>
    </source>
</evidence>
<keyword evidence="5" id="KW-0964">Secreted</keyword>
<comment type="catalytic activity">
    <reaction evidence="1">
        <text>Release of an N-terminal tripeptide from a polypeptide.</text>
        <dbReference type="EC" id="3.4.14.10"/>
    </reaction>
</comment>
<dbReference type="InterPro" id="IPR023828">
    <property type="entry name" value="Peptidase_S8_Ser-AS"/>
</dbReference>
<dbReference type="CDD" id="cd04056">
    <property type="entry name" value="Peptidases_S53"/>
    <property type="match status" value="1"/>
</dbReference>
<dbReference type="Gene3D" id="3.40.50.200">
    <property type="entry name" value="Peptidase S8/S53 domain"/>
    <property type="match status" value="1"/>
</dbReference>